<reference evidence="1" key="1">
    <citation type="submission" date="2021-01" db="EMBL/GenBank/DDBJ databases">
        <title>Whole genome shotgun sequence of Sinosporangium siamense NBRC 109515.</title>
        <authorList>
            <person name="Komaki H."/>
            <person name="Tamura T."/>
        </authorList>
    </citation>
    <scope>NUCLEOTIDE SEQUENCE</scope>
    <source>
        <strain evidence="1">NBRC 109515</strain>
    </source>
</reference>
<comment type="caution">
    <text evidence="1">The sequence shown here is derived from an EMBL/GenBank/DDBJ whole genome shotgun (WGS) entry which is preliminary data.</text>
</comment>
<gene>
    <name evidence="1" type="ORF">Ssi02_58680</name>
</gene>
<proteinExistence type="predicted"/>
<evidence type="ECO:0000313" key="1">
    <source>
        <dbReference type="EMBL" id="GII95637.1"/>
    </source>
</evidence>
<dbReference type="AlphaFoldDB" id="A0A919RLZ0"/>
<keyword evidence="2" id="KW-1185">Reference proteome</keyword>
<dbReference type="Proteomes" id="UP000606172">
    <property type="component" value="Unassembled WGS sequence"/>
</dbReference>
<protein>
    <submittedName>
        <fullName evidence="1">Uncharacterized protein</fullName>
    </submittedName>
</protein>
<dbReference type="EMBL" id="BOOW01000037">
    <property type="protein sequence ID" value="GII95637.1"/>
    <property type="molecule type" value="Genomic_DNA"/>
</dbReference>
<sequence length="56" mass="5703">MPSSRIAENRVTGREGAAVESCLLGVGEEGGAGCQVIMKGRVDRALGKGLENKSSA</sequence>
<accession>A0A919RLZ0</accession>
<name>A0A919RLZ0_9ACTN</name>
<evidence type="ECO:0000313" key="2">
    <source>
        <dbReference type="Proteomes" id="UP000606172"/>
    </source>
</evidence>
<organism evidence="1 2">
    <name type="scientific">Sinosporangium siamense</name>
    <dbReference type="NCBI Taxonomy" id="1367973"/>
    <lineage>
        <taxon>Bacteria</taxon>
        <taxon>Bacillati</taxon>
        <taxon>Actinomycetota</taxon>
        <taxon>Actinomycetes</taxon>
        <taxon>Streptosporangiales</taxon>
        <taxon>Streptosporangiaceae</taxon>
        <taxon>Sinosporangium</taxon>
    </lineage>
</organism>